<proteinExistence type="evidence at transcript level"/>
<name>G3MQX0_AMBMU</name>
<accession>G3MQX0</accession>
<feature type="signal peptide" evidence="1">
    <location>
        <begin position="1"/>
        <end position="17"/>
    </location>
</feature>
<feature type="chain" id="PRO_5003447300" description="Secreted protein" evidence="1">
    <location>
        <begin position="18"/>
        <end position="168"/>
    </location>
</feature>
<evidence type="ECO:0000313" key="2">
    <source>
        <dbReference type="EMBL" id="AEO35888.1"/>
    </source>
</evidence>
<dbReference type="AlphaFoldDB" id="G3MQX0"/>
<reference evidence="2" key="1">
    <citation type="journal article" date="2011" name="PLoS ONE">
        <title>A deep insight into the sialotranscriptome of the gulf coast tick, Amblyomma maculatum.</title>
        <authorList>
            <person name="Karim S."/>
            <person name="Singh P."/>
            <person name="Ribeiro J.M."/>
        </authorList>
    </citation>
    <scope>NUCLEOTIDE SEQUENCE</scope>
    <source>
        <tissue evidence="2">Salivary gland</tissue>
    </source>
</reference>
<evidence type="ECO:0000256" key="1">
    <source>
        <dbReference type="SAM" id="SignalP"/>
    </source>
</evidence>
<dbReference type="EMBL" id="JO844271">
    <property type="protein sequence ID" value="AEO35888.1"/>
    <property type="molecule type" value="mRNA"/>
</dbReference>
<sequence>MRGVVVTFCALIVAASAHKLLKLVKDDAAIDADTNAVAKEAILVGMALRETARQLAEDGKLDSEIDEYFIGTILEKVKNAVGAVIATAGDILKGAGDKIGSFNAQEKVEDKVTKILAKVLEKSEPAYSSNDAGTGAQFVKDVSKRLDNIGRRVAEQGREILGVYDVYF</sequence>
<keyword evidence="1" id="KW-0732">Signal</keyword>
<protein>
    <recommendedName>
        <fullName evidence="3">Secreted protein</fullName>
    </recommendedName>
</protein>
<organism evidence="2">
    <name type="scientific">Amblyomma maculatum</name>
    <name type="common">Gulf Coast tick</name>
    <dbReference type="NCBI Taxonomy" id="34609"/>
    <lineage>
        <taxon>Eukaryota</taxon>
        <taxon>Metazoa</taxon>
        <taxon>Ecdysozoa</taxon>
        <taxon>Arthropoda</taxon>
        <taxon>Chelicerata</taxon>
        <taxon>Arachnida</taxon>
        <taxon>Acari</taxon>
        <taxon>Parasitiformes</taxon>
        <taxon>Ixodida</taxon>
        <taxon>Ixodoidea</taxon>
        <taxon>Ixodidae</taxon>
        <taxon>Amblyomminae</taxon>
        <taxon>Amblyomma</taxon>
    </lineage>
</organism>
<evidence type="ECO:0008006" key="3">
    <source>
        <dbReference type="Google" id="ProtNLM"/>
    </source>
</evidence>